<protein>
    <submittedName>
        <fullName evidence="2">Antibiotic biosynthesis monooxygenase</fullName>
    </submittedName>
</protein>
<dbReference type="OrthoDB" id="9798115at2"/>
<name>A0A4R6AQV8_9RHOB</name>
<dbReference type="InterPro" id="IPR050404">
    <property type="entry name" value="Heme-degrading_MO"/>
</dbReference>
<feature type="domain" description="ABM" evidence="1">
    <location>
        <begin position="2"/>
        <end position="96"/>
    </location>
</feature>
<organism evidence="2 3">
    <name type="scientific">Palleronia sediminis</name>
    <dbReference type="NCBI Taxonomy" id="2547833"/>
    <lineage>
        <taxon>Bacteria</taxon>
        <taxon>Pseudomonadati</taxon>
        <taxon>Pseudomonadota</taxon>
        <taxon>Alphaproteobacteria</taxon>
        <taxon>Rhodobacterales</taxon>
        <taxon>Roseobacteraceae</taxon>
        <taxon>Palleronia</taxon>
    </lineage>
</organism>
<dbReference type="InterPro" id="IPR011008">
    <property type="entry name" value="Dimeric_a/b-barrel"/>
</dbReference>
<dbReference type="Proteomes" id="UP000295701">
    <property type="component" value="Unassembled WGS sequence"/>
</dbReference>
<reference evidence="2 3" key="1">
    <citation type="submission" date="2019-03" db="EMBL/GenBank/DDBJ databases">
        <title>Primorskyibacter sp. SS33 isolated from sediments.</title>
        <authorList>
            <person name="Xunke S."/>
        </authorList>
    </citation>
    <scope>NUCLEOTIDE SEQUENCE [LARGE SCALE GENOMIC DNA]</scope>
    <source>
        <strain evidence="2 3">SS33</strain>
    </source>
</reference>
<dbReference type="RefSeq" id="WP_133395202.1">
    <property type="nucleotide sequence ID" value="NZ_SNAA01000001.1"/>
</dbReference>
<dbReference type="AlphaFoldDB" id="A0A4R6AQV8"/>
<dbReference type="PROSITE" id="PS51725">
    <property type="entry name" value="ABM"/>
    <property type="match status" value="1"/>
</dbReference>
<dbReference type="Gene3D" id="3.30.70.100">
    <property type="match status" value="1"/>
</dbReference>
<evidence type="ECO:0000313" key="3">
    <source>
        <dbReference type="Proteomes" id="UP000295701"/>
    </source>
</evidence>
<dbReference type="GO" id="GO:0004497">
    <property type="term" value="F:monooxygenase activity"/>
    <property type="evidence" value="ECO:0007669"/>
    <property type="project" value="UniProtKB-KW"/>
</dbReference>
<keyword evidence="3" id="KW-1185">Reference proteome</keyword>
<proteinExistence type="predicted"/>
<accession>A0A4R6AQV8</accession>
<keyword evidence="2" id="KW-0560">Oxidoreductase</keyword>
<dbReference type="EMBL" id="SNAA01000001">
    <property type="protein sequence ID" value="TDL84103.1"/>
    <property type="molecule type" value="Genomic_DNA"/>
</dbReference>
<evidence type="ECO:0000259" key="1">
    <source>
        <dbReference type="PROSITE" id="PS51725"/>
    </source>
</evidence>
<comment type="caution">
    <text evidence="2">The sequence shown here is derived from an EMBL/GenBank/DDBJ whole genome shotgun (WGS) entry which is preliminary data.</text>
</comment>
<dbReference type="InterPro" id="IPR007138">
    <property type="entry name" value="ABM_dom"/>
</dbReference>
<gene>
    <name evidence="2" type="ORF">E2L08_01115</name>
</gene>
<dbReference type="SUPFAM" id="SSF54909">
    <property type="entry name" value="Dimeric alpha+beta barrel"/>
    <property type="match status" value="1"/>
</dbReference>
<dbReference type="Pfam" id="PF03992">
    <property type="entry name" value="ABM"/>
    <property type="match status" value="1"/>
</dbReference>
<dbReference type="PANTHER" id="PTHR34474">
    <property type="entry name" value="SIGNAL TRANSDUCTION PROTEIN TRAP"/>
    <property type="match status" value="1"/>
</dbReference>
<sequence>MYLTMNRFQVTAGREAEFEDIWARRESHLDAVPGFKAFHLMRGPQGEGFTLYASHTVWADRASFEGWTRSEAFRAAHKGVKPNDGLYLGPPVLEIFETVEGVAASQGD</sequence>
<dbReference type="PANTHER" id="PTHR34474:SF2">
    <property type="entry name" value="SIGNAL TRANSDUCTION PROTEIN TRAP"/>
    <property type="match status" value="1"/>
</dbReference>
<evidence type="ECO:0000313" key="2">
    <source>
        <dbReference type="EMBL" id="TDL84103.1"/>
    </source>
</evidence>
<keyword evidence="2" id="KW-0503">Monooxygenase</keyword>